<proteinExistence type="inferred from homology"/>
<keyword evidence="6 8" id="KW-0472">Membrane</keyword>
<feature type="transmembrane region" description="Helical" evidence="8">
    <location>
        <begin position="20"/>
        <end position="43"/>
    </location>
</feature>
<dbReference type="Pfam" id="PF03094">
    <property type="entry name" value="Mlo"/>
    <property type="match status" value="1"/>
</dbReference>
<evidence type="ECO:0000256" key="6">
    <source>
        <dbReference type="ARBA" id="ARBA00023136"/>
    </source>
</evidence>
<dbReference type="AlphaFoldDB" id="A0AAD4X8M3"/>
<dbReference type="PANTHER" id="PTHR31942">
    <property type="entry name" value="MLO-LIKE PROTEIN 1"/>
    <property type="match status" value="1"/>
</dbReference>
<comment type="caution">
    <text evidence="9">The sequence shown here is derived from an EMBL/GenBank/DDBJ whole genome shotgun (WGS) entry which is preliminary data.</text>
</comment>
<evidence type="ECO:0000256" key="2">
    <source>
        <dbReference type="ARBA" id="ARBA00006574"/>
    </source>
</evidence>
<dbReference type="GO" id="GO:0016020">
    <property type="term" value="C:membrane"/>
    <property type="evidence" value="ECO:0007669"/>
    <property type="project" value="UniProtKB-SubCell"/>
</dbReference>
<evidence type="ECO:0000256" key="3">
    <source>
        <dbReference type="ARBA" id="ARBA00022692"/>
    </source>
</evidence>
<keyword evidence="7" id="KW-0568">Pathogenesis-related protein</keyword>
<dbReference type="InterPro" id="IPR004326">
    <property type="entry name" value="Mlo"/>
</dbReference>
<gene>
    <name evidence="9" type="ORF">MKW98_000414</name>
</gene>
<name>A0AAD4X8M3_9MAGN</name>
<evidence type="ECO:0000313" key="9">
    <source>
        <dbReference type="EMBL" id="KAI3861462.1"/>
    </source>
</evidence>
<protein>
    <submittedName>
        <fullName evidence="9">Uncharacterized protein</fullName>
    </submittedName>
</protein>
<organism evidence="9 10">
    <name type="scientific">Papaver atlanticum</name>
    <dbReference type="NCBI Taxonomy" id="357466"/>
    <lineage>
        <taxon>Eukaryota</taxon>
        <taxon>Viridiplantae</taxon>
        <taxon>Streptophyta</taxon>
        <taxon>Embryophyta</taxon>
        <taxon>Tracheophyta</taxon>
        <taxon>Spermatophyta</taxon>
        <taxon>Magnoliopsida</taxon>
        <taxon>Ranunculales</taxon>
        <taxon>Papaveraceae</taxon>
        <taxon>Papaveroideae</taxon>
        <taxon>Papaver</taxon>
    </lineage>
</organism>
<keyword evidence="5 8" id="KW-1133">Transmembrane helix</keyword>
<evidence type="ECO:0000313" key="10">
    <source>
        <dbReference type="Proteomes" id="UP001202328"/>
    </source>
</evidence>
<evidence type="ECO:0000256" key="8">
    <source>
        <dbReference type="SAM" id="Phobius"/>
    </source>
</evidence>
<evidence type="ECO:0000256" key="1">
    <source>
        <dbReference type="ARBA" id="ARBA00004141"/>
    </source>
</evidence>
<dbReference type="Proteomes" id="UP001202328">
    <property type="component" value="Unassembled WGS sequence"/>
</dbReference>
<keyword evidence="3 8" id="KW-0812">Transmembrane</keyword>
<evidence type="ECO:0000256" key="5">
    <source>
        <dbReference type="ARBA" id="ARBA00022989"/>
    </source>
</evidence>
<dbReference type="EMBL" id="JAJJMB010014260">
    <property type="protein sequence ID" value="KAI3861462.1"/>
    <property type="molecule type" value="Genomic_DNA"/>
</dbReference>
<accession>A0AAD4X8M3</accession>
<comment type="similarity">
    <text evidence="2">Belongs to the MLO family.</text>
</comment>
<dbReference type="GO" id="GO:0006952">
    <property type="term" value="P:defense response"/>
    <property type="evidence" value="ECO:0007669"/>
    <property type="project" value="UniProtKB-KW"/>
</dbReference>
<evidence type="ECO:0000256" key="7">
    <source>
        <dbReference type="ARBA" id="ARBA00023265"/>
    </source>
</evidence>
<dbReference type="PANTHER" id="PTHR31942:SF62">
    <property type="entry name" value="MLO-LIKE PROTEIN"/>
    <property type="match status" value="1"/>
</dbReference>
<sequence>MSIAPRGMNRSPRMKVLSSFTVYCLYLVMSMFLTTSLVILFMLKKYSWKTWESQARSMALEGEGSQGSTGNSKKSLRRLTTFVFHHTSHPWSNNKILVWVLCFIRIFWSSINRADFIALRFGFLTTHQLHLAYDFHNYMLRSMDDEFRDIVGIRYSSL</sequence>
<keyword evidence="4" id="KW-0611">Plant defense</keyword>
<reference evidence="9" key="1">
    <citation type="submission" date="2022-04" db="EMBL/GenBank/DDBJ databases">
        <title>A functionally conserved STORR gene fusion in Papaver species that diverged 16.8 million years ago.</title>
        <authorList>
            <person name="Catania T."/>
        </authorList>
    </citation>
    <scope>NUCLEOTIDE SEQUENCE</scope>
    <source>
        <strain evidence="9">S-188037</strain>
    </source>
</reference>
<comment type="subcellular location">
    <subcellularLocation>
        <location evidence="1">Membrane</location>
        <topology evidence="1">Multi-pass membrane protein</topology>
    </subcellularLocation>
</comment>
<evidence type="ECO:0000256" key="4">
    <source>
        <dbReference type="ARBA" id="ARBA00022821"/>
    </source>
</evidence>
<keyword evidence="10" id="KW-1185">Reference proteome</keyword>